<dbReference type="GO" id="GO:0005634">
    <property type="term" value="C:nucleus"/>
    <property type="evidence" value="ECO:0007669"/>
    <property type="project" value="TreeGrafter"/>
</dbReference>
<dbReference type="InterPro" id="IPR032284">
    <property type="entry name" value="RecQ_Zn-bd"/>
</dbReference>
<evidence type="ECO:0000313" key="5">
    <source>
        <dbReference type="EMBL" id="KAH0465748.1"/>
    </source>
</evidence>
<dbReference type="InterPro" id="IPR001650">
    <property type="entry name" value="Helicase_C-like"/>
</dbReference>
<comment type="caution">
    <text evidence="5">The sequence shown here is derived from an EMBL/GenBank/DDBJ whole genome shotgun (WGS) entry which is preliminary data.</text>
</comment>
<comment type="catalytic activity">
    <reaction evidence="2">
        <text>Couples ATP hydrolysis with the unwinding of duplex DNA by translocating in the 3'-5' direction.</text>
        <dbReference type="EC" id="5.6.2.4"/>
    </reaction>
</comment>
<dbReference type="GO" id="GO:0043138">
    <property type="term" value="F:3'-5' DNA helicase activity"/>
    <property type="evidence" value="ECO:0007669"/>
    <property type="project" value="UniProtKB-EC"/>
</dbReference>
<keyword evidence="6" id="KW-1185">Reference proteome</keyword>
<dbReference type="Pfam" id="PF00271">
    <property type="entry name" value="Helicase_C"/>
    <property type="match status" value="1"/>
</dbReference>
<dbReference type="SUPFAM" id="SSF52540">
    <property type="entry name" value="P-loop containing nucleoside triphosphate hydrolases"/>
    <property type="match status" value="1"/>
</dbReference>
<evidence type="ECO:0000256" key="3">
    <source>
        <dbReference type="ARBA" id="ARBA00034808"/>
    </source>
</evidence>
<dbReference type="InterPro" id="IPR027417">
    <property type="entry name" value="P-loop_NTPase"/>
</dbReference>
<dbReference type="GO" id="GO:0005694">
    <property type="term" value="C:chromosome"/>
    <property type="evidence" value="ECO:0007669"/>
    <property type="project" value="TreeGrafter"/>
</dbReference>
<dbReference type="Gene3D" id="1.10.10.10">
    <property type="entry name" value="Winged helix-like DNA-binding domain superfamily/Winged helix DNA-binding domain"/>
    <property type="match status" value="1"/>
</dbReference>
<dbReference type="Proteomes" id="UP000775213">
    <property type="component" value="Unassembled WGS sequence"/>
</dbReference>
<feature type="domain" description="Helicase C-terminal" evidence="4">
    <location>
        <begin position="1"/>
        <end position="153"/>
    </location>
</feature>
<evidence type="ECO:0000256" key="1">
    <source>
        <dbReference type="ARBA" id="ARBA00005446"/>
    </source>
</evidence>
<dbReference type="EC" id="5.6.2.4" evidence="3"/>
<comment type="similarity">
    <text evidence="1">Belongs to the helicase family. RecQ subfamily.</text>
</comment>
<dbReference type="GO" id="GO:0009378">
    <property type="term" value="F:four-way junction helicase activity"/>
    <property type="evidence" value="ECO:0007669"/>
    <property type="project" value="TreeGrafter"/>
</dbReference>
<dbReference type="SMART" id="SM00490">
    <property type="entry name" value="HELICc"/>
    <property type="match status" value="1"/>
</dbReference>
<dbReference type="InterPro" id="IPR036388">
    <property type="entry name" value="WH-like_DNA-bd_sf"/>
</dbReference>
<dbReference type="Gene3D" id="3.40.50.300">
    <property type="entry name" value="P-loop containing nucleotide triphosphate hydrolases"/>
    <property type="match status" value="1"/>
</dbReference>
<proteinExistence type="inferred from homology"/>
<evidence type="ECO:0000259" key="4">
    <source>
        <dbReference type="PROSITE" id="PS51194"/>
    </source>
</evidence>
<accession>A0AAV7HCK8</accession>
<gene>
    <name evidence="5" type="ORF">IEQ34_005851</name>
</gene>
<reference evidence="5 6" key="1">
    <citation type="journal article" date="2021" name="Hortic Res">
        <title>Chromosome-scale assembly of the Dendrobium chrysotoxum genome enhances the understanding of orchid evolution.</title>
        <authorList>
            <person name="Zhang Y."/>
            <person name="Zhang G.Q."/>
            <person name="Zhang D."/>
            <person name="Liu X.D."/>
            <person name="Xu X.Y."/>
            <person name="Sun W.H."/>
            <person name="Yu X."/>
            <person name="Zhu X."/>
            <person name="Wang Z.W."/>
            <person name="Zhao X."/>
            <person name="Zhong W.Y."/>
            <person name="Chen H."/>
            <person name="Yin W.L."/>
            <person name="Huang T."/>
            <person name="Niu S.C."/>
            <person name="Liu Z.J."/>
        </authorList>
    </citation>
    <scope>NUCLEOTIDE SEQUENCE [LARGE SCALE GENOMIC DNA]</scope>
    <source>
        <strain evidence="5">Lindl</strain>
    </source>
</reference>
<organism evidence="5 6">
    <name type="scientific">Dendrobium chrysotoxum</name>
    <name type="common">Orchid</name>
    <dbReference type="NCBI Taxonomy" id="161865"/>
    <lineage>
        <taxon>Eukaryota</taxon>
        <taxon>Viridiplantae</taxon>
        <taxon>Streptophyta</taxon>
        <taxon>Embryophyta</taxon>
        <taxon>Tracheophyta</taxon>
        <taxon>Spermatophyta</taxon>
        <taxon>Magnoliopsida</taxon>
        <taxon>Liliopsida</taxon>
        <taxon>Asparagales</taxon>
        <taxon>Orchidaceae</taxon>
        <taxon>Epidendroideae</taxon>
        <taxon>Malaxideae</taxon>
        <taxon>Dendrobiinae</taxon>
        <taxon>Dendrobium</taxon>
    </lineage>
</organism>
<dbReference type="GO" id="GO:0000724">
    <property type="term" value="P:double-strand break repair via homologous recombination"/>
    <property type="evidence" value="ECO:0007669"/>
    <property type="project" value="TreeGrafter"/>
</dbReference>
<protein>
    <recommendedName>
        <fullName evidence="3">DNA 3'-5' helicase</fullName>
        <ecNumber evidence="3">5.6.2.4</ecNumber>
    </recommendedName>
</protein>
<evidence type="ECO:0000313" key="6">
    <source>
        <dbReference type="Proteomes" id="UP000775213"/>
    </source>
</evidence>
<dbReference type="PANTHER" id="PTHR13710">
    <property type="entry name" value="DNA HELICASE RECQ FAMILY MEMBER"/>
    <property type="match status" value="1"/>
</dbReference>
<evidence type="ECO:0000256" key="2">
    <source>
        <dbReference type="ARBA" id="ARBA00034617"/>
    </source>
</evidence>
<dbReference type="EMBL" id="JAGFBR010000006">
    <property type="protein sequence ID" value="KAH0465748.1"/>
    <property type="molecule type" value="Genomic_DNA"/>
</dbReference>
<dbReference type="AlphaFoldDB" id="A0AAV7HCK8"/>
<dbReference type="PROSITE" id="PS51194">
    <property type="entry name" value="HELICASE_CTER"/>
    <property type="match status" value="1"/>
</dbReference>
<dbReference type="PANTHER" id="PTHR13710:SF69">
    <property type="entry name" value="ATP-DEPENDENT DNA HELICASE Q-LIKE SIM"/>
    <property type="match status" value="1"/>
</dbReference>
<sequence length="267" mass="30072">MLFLLSTPVSSQRSRKPFGSFQTTKVTSRVAWTAVMTSGAAWTAATTFEMAWTTNSCNFLAFDRRVECVVATIAFGMGIDKSNVRRIIHYGWPQSLEAYYQEAGRAGRDGKYGMDTATCRAKTLVKYFGEELNDDCHICDICQSGPPPKQSLTVEVNVFLHALKAQCAYMDETSFVFASHSGAIYGQSSRKKFLERPNLSDAISRIREQHPKFVATDRVWWRGLARILEDMRFIKEADDQKFGAYIPTTLVGGIARELRAYKVIEIN</sequence>
<dbReference type="GO" id="GO:0005737">
    <property type="term" value="C:cytoplasm"/>
    <property type="evidence" value="ECO:0007669"/>
    <property type="project" value="TreeGrafter"/>
</dbReference>
<dbReference type="Pfam" id="PF16124">
    <property type="entry name" value="RecQ_Zn_bind"/>
    <property type="match status" value="1"/>
</dbReference>
<name>A0AAV7HCK8_DENCH</name>